<dbReference type="GO" id="GO:0010181">
    <property type="term" value="F:FMN binding"/>
    <property type="evidence" value="ECO:0007669"/>
    <property type="project" value="InterPro"/>
</dbReference>
<dbReference type="Pfam" id="PF01243">
    <property type="entry name" value="PNPOx_N"/>
    <property type="match status" value="1"/>
</dbReference>
<gene>
    <name evidence="6" type="ORF">C2I19_08875</name>
</gene>
<keyword evidence="3" id="KW-0288">FMN</keyword>
<comment type="cofactor">
    <cofactor evidence="1">
        <name>FMN</name>
        <dbReference type="ChEBI" id="CHEBI:58210"/>
    </cofactor>
</comment>
<dbReference type="GO" id="GO:0008615">
    <property type="term" value="P:pyridoxine biosynthetic process"/>
    <property type="evidence" value="ECO:0007669"/>
    <property type="project" value="InterPro"/>
</dbReference>
<dbReference type="GO" id="GO:0004733">
    <property type="term" value="F:pyridoxamine phosphate oxidase activity"/>
    <property type="evidence" value="ECO:0007669"/>
    <property type="project" value="InterPro"/>
</dbReference>
<dbReference type="PANTHER" id="PTHR10851">
    <property type="entry name" value="PYRIDOXINE-5-PHOSPHATE OXIDASE"/>
    <property type="match status" value="1"/>
</dbReference>
<dbReference type="InterPro" id="IPR011576">
    <property type="entry name" value="Pyridox_Oxase_N"/>
</dbReference>
<protein>
    <submittedName>
        <fullName evidence="6">Oxidase</fullName>
    </submittedName>
</protein>
<keyword evidence="7" id="KW-1185">Reference proteome</keyword>
<organism evidence="6 7">
    <name type="scientific">Chromobacterium alticapitis</name>
    <dbReference type="NCBI Taxonomy" id="2073169"/>
    <lineage>
        <taxon>Bacteria</taxon>
        <taxon>Pseudomonadati</taxon>
        <taxon>Pseudomonadota</taxon>
        <taxon>Betaproteobacteria</taxon>
        <taxon>Neisseriales</taxon>
        <taxon>Chromobacteriaceae</taxon>
        <taxon>Chromobacterium</taxon>
    </lineage>
</organism>
<name>A0A2S5DH00_9NEIS</name>
<proteinExistence type="predicted"/>
<dbReference type="AlphaFoldDB" id="A0A2S5DH00"/>
<evidence type="ECO:0000313" key="7">
    <source>
        <dbReference type="Proteomes" id="UP000237082"/>
    </source>
</evidence>
<feature type="domain" description="Pyridoxamine 5'-phosphate oxidase N-terminal" evidence="5">
    <location>
        <begin position="23"/>
        <end position="139"/>
    </location>
</feature>
<dbReference type="PANTHER" id="PTHR10851:SF0">
    <property type="entry name" value="PYRIDOXINE-5'-PHOSPHATE OXIDASE"/>
    <property type="match status" value="1"/>
</dbReference>
<dbReference type="EMBL" id="PQWB01000032">
    <property type="protein sequence ID" value="POZ62272.1"/>
    <property type="molecule type" value="Genomic_DNA"/>
</dbReference>
<evidence type="ECO:0000259" key="5">
    <source>
        <dbReference type="Pfam" id="PF01243"/>
    </source>
</evidence>
<reference evidence="7" key="1">
    <citation type="submission" date="2018-02" db="EMBL/GenBank/DDBJ databases">
        <authorList>
            <person name="O'Hara-Hanley K."/>
            <person name="Soby S."/>
        </authorList>
    </citation>
    <scope>NUCLEOTIDE SEQUENCE [LARGE SCALE GENOMIC DNA]</scope>
    <source>
        <strain evidence="7">MWU14-2602</strain>
    </source>
</reference>
<evidence type="ECO:0000256" key="3">
    <source>
        <dbReference type="ARBA" id="ARBA00022643"/>
    </source>
</evidence>
<keyword evidence="2" id="KW-0285">Flavoprotein</keyword>
<comment type="caution">
    <text evidence="6">The sequence shown here is derived from an EMBL/GenBank/DDBJ whole genome shotgun (WGS) entry which is preliminary data.</text>
</comment>
<dbReference type="InterPro" id="IPR012349">
    <property type="entry name" value="Split_barrel_FMN-bd"/>
</dbReference>
<dbReference type="Gene3D" id="2.30.110.10">
    <property type="entry name" value="Electron Transport, Fmn-binding Protein, Chain A"/>
    <property type="match status" value="1"/>
</dbReference>
<dbReference type="InterPro" id="IPR000659">
    <property type="entry name" value="Pyridox_Oxase"/>
</dbReference>
<evidence type="ECO:0000256" key="1">
    <source>
        <dbReference type="ARBA" id="ARBA00001917"/>
    </source>
</evidence>
<evidence type="ECO:0000313" key="6">
    <source>
        <dbReference type="EMBL" id="POZ62272.1"/>
    </source>
</evidence>
<evidence type="ECO:0000256" key="4">
    <source>
        <dbReference type="ARBA" id="ARBA00023002"/>
    </source>
</evidence>
<sequence>MTTPMTRLGALHRAAISQADPCAHFATLITVDEQGQPASRIVTLRSLDENGIALLVNAHSPKIRHWQANGKWELSGFWPALMAQYRVRGAAELAQTEAVRRDWQAKPKASRLADLYHQRMRPQSSALPSRQTLLSELAELEAAWQDDVAAPPGVSRLLLKPEWLEISQASPTDRLHDRRLHRLQDGGWTEALLVP</sequence>
<dbReference type="Proteomes" id="UP000237082">
    <property type="component" value="Unassembled WGS sequence"/>
</dbReference>
<dbReference type="SUPFAM" id="SSF50475">
    <property type="entry name" value="FMN-binding split barrel"/>
    <property type="match status" value="1"/>
</dbReference>
<keyword evidence="4" id="KW-0560">Oxidoreductase</keyword>
<accession>A0A2S5DH00</accession>
<evidence type="ECO:0000256" key="2">
    <source>
        <dbReference type="ARBA" id="ARBA00022630"/>
    </source>
</evidence>